<name>A0AAW0BYG2_9AGAR</name>
<feature type="region of interest" description="Disordered" evidence="1">
    <location>
        <begin position="59"/>
        <end position="82"/>
    </location>
</feature>
<dbReference type="Proteomes" id="UP001383192">
    <property type="component" value="Unassembled WGS sequence"/>
</dbReference>
<feature type="region of interest" description="Disordered" evidence="1">
    <location>
        <begin position="172"/>
        <end position="194"/>
    </location>
</feature>
<dbReference type="AlphaFoldDB" id="A0AAW0BYG2"/>
<comment type="caution">
    <text evidence="2">The sequence shown here is derived from an EMBL/GenBank/DDBJ whole genome shotgun (WGS) entry which is preliminary data.</text>
</comment>
<keyword evidence="3" id="KW-1185">Reference proteome</keyword>
<dbReference type="EMBL" id="JAYKXP010000069">
    <property type="protein sequence ID" value="KAK7031286.1"/>
    <property type="molecule type" value="Genomic_DNA"/>
</dbReference>
<proteinExistence type="predicted"/>
<gene>
    <name evidence="2" type="ORF">VNI00_013539</name>
</gene>
<sequence length="194" mass="22387">MAADLTSKTRRRNPNAVKVSSEDAILPMTDEYMQQINLVYRQTYMVLHQRATLFRDVHLRNRPSSNTNPGDDPLPEDGLGNHEFNTRHEDWDRYDYAYRVKSVRKIGVPLDLKVMKERYGVKNAPRSLVYVPPKMVKDTPLEEQLLVWALDESKDDVDGGSEGNVEEVAMLGKRDRKPKSVTFPTKRQKTVEEV</sequence>
<organism evidence="2 3">
    <name type="scientific">Paramarasmius palmivorus</name>
    <dbReference type="NCBI Taxonomy" id="297713"/>
    <lineage>
        <taxon>Eukaryota</taxon>
        <taxon>Fungi</taxon>
        <taxon>Dikarya</taxon>
        <taxon>Basidiomycota</taxon>
        <taxon>Agaricomycotina</taxon>
        <taxon>Agaricomycetes</taxon>
        <taxon>Agaricomycetidae</taxon>
        <taxon>Agaricales</taxon>
        <taxon>Marasmiineae</taxon>
        <taxon>Marasmiaceae</taxon>
        <taxon>Paramarasmius</taxon>
    </lineage>
</organism>
<accession>A0AAW0BYG2</accession>
<evidence type="ECO:0000313" key="3">
    <source>
        <dbReference type="Proteomes" id="UP001383192"/>
    </source>
</evidence>
<reference evidence="2 3" key="1">
    <citation type="submission" date="2024-01" db="EMBL/GenBank/DDBJ databases">
        <title>A draft genome for a cacao thread blight-causing isolate of Paramarasmius palmivorus.</title>
        <authorList>
            <person name="Baruah I.K."/>
            <person name="Bukari Y."/>
            <person name="Amoako-Attah I."/>
            <person name="Meinhardt L.W."/>
            <person name="Bailey B.A."/>
            <person name="Cohen S.P."/>
        </authorList>
    </citation>
    <scope>NUCLEOTIDE SEQUENCE [LARGE SCALE GENOMIC DNA]</scope>
    <source>
        <strain evidence="2 3">GH-12</strain>
    </source>
</reference>
<protein>
    <submittedName>
        <fullName evidence="2">Uncharacterized protein</fullName>
    </submittedName>
</protein>
<evidence type="ECO:0000256" key="1">
    <source>
        <dbReference type="SAM" id="MobiDB-lite"/>
    </source>
</evidence>
<evidence type="ECO:0000313" key="2">
    <source>
        <dbReference type="EMBL" id="KAK7031286.1"/>
    </source>
</evidence>